<feature type="compositionally biased region" description="Acidic residues" evidence="1">
    <location>
        <begin position="110"/>
        <end position="121"/>
    </location>
</feature>
<evidence type="ECO:0000313" key="3">
    <source>
        <dbReference type="EMBL" id="KAG7664334.1"/>
    </source>
</evidence>
<keyword evidence="4" id="KW-1185">Reference proteome</keyword>
<feature type="compositionally biased region" description="Pro residues" evidence="1">
    <location>
        <begin position="134"/>
        <end position="145"/>
    </location>
</feature>
<name>A0A8J5QE16_9ASCO</name>
<organism evidence="3 4">
    <name type="scientific">[Candida] subhashii</name>
    <dbReference type="NCBI Taxonomy" id="561895"/>
    <lineage>
        <taxon>Eukaryota</taxon>
        <taxon>Fungi</taxon>
        <taxon>Dikarya</taxon>
        <taxon>Ascomycota</taxon>
        <taxon>Saccharomycotina</taxon>
        <taxon>Pichiomycetes</taxon>
        <taxon>Debaryomycetaceae</taxon>
        <taxon>Spathaspora</taxon>
    </lineage>
</organism>
<dbReference type="EMBL" id="JAGSYN010000098">
    <property type="protein sequence ID" value="KAG7664334.1"/>
    <property type="molecule type" value="Genomic_DNA"/>
</dbReference>
<evidence type="ECO:0000313" key="4">
    <source>
        <dbReference type="Proteomes" id="UP000694255"/>
    </source>
</evidence>
<dbReference type="AlphaFoldDB" id="A0A8J5QE16"/>
<keyword evidence="2" id="KW-0812">Transmembrane</keyword>
<keyword evidence="2" id="KW-0472">Membrane</keyword>
<dbReference type="RefSeq" id="XP_049264566.1">
    <property type="nucleotide sequence ID" value="XM_049405873.1"/>
</dbReference>
<reference evidence="3 4" key="1">
    <citation type="journal article" date="2021" name="DNA Res.">
        <title>Genome analysis of Candida subhashii reveals its hybrid nature and dual mitochondrial genome conformations.</title>
        <authorList>
            <person name="Mixao V."/>
            <person name="Hegedusova E."/>
            <person name="Saus E."/>
            <person name="Pryszcz L.P."/>
            <person name="Cillingova A."/>
            <person name="Nosek J."/>
            <person name="Gabaldon T."/>
        </authorList>
    </citation>
    <scope>NUCLEOTIDE SEQUENCE [LARGE SCALE GENOMIC DNA]</scope>
    <source>
        <strain evidence="3 4">CBS 10753</strain>
    </source>
</reference>
<evidence type="ECO:0000256" key="2">
    <source>
        <dbReference type="SAM" id="Phobius"/>
    </source>
</evidence>
<accession>A0A8J5QE16</accession>
<dbReference type="GeneID" id="73468954"/>
<dbReference type="Proteomes" id="UP000694255">
    <property type="component" value="Unassembled WGS sequence"/>
</dbReference>
<sequence length="236" mass="28072">MKSYHPDKFYLSLLSNHHHHFSRWLPKLKYKLSKIKELKYKIKHKLPSPRSTKSQLDQEITTTEKICIDCVDKYPQDIKYPFSDSNSCMLIISHDPTPSPIEPVSPMTFPEEEETEVEEPEPPPPRSPRTRARSPPPRSRSPPQPILYKSQLNHLRAIRQEPEVYFSVSEQYRLNKNTFANYYLIDRREYLCRDYEEYLIPEIERLYNMNRRIDIGIRIVQGLTILIIGLQIARYL</sequence>
<keyword evidence="2" id="KW-1133">Transmembrane helix</keyword>
<evidence type="ECO:0000256" key="1">
    <source>
        <dbReference type="SAM" id="MobiDB-lite"/>
    </source>
</evidence>
<feature type="transmembrane region" description="Helical" evidence="2">
    <location>
        <begin position="215"/>
        <end position="233"/>
    </location>
</feature>
<gene>
    <name evidence="3" type="ORF">J8A68_002153</name>
</gene>
<proteinExistence type="predicted"/>
<comment type="caution">
    <text evidence="3">The sequence shown here is derived from an EMBL/GenBank/DDBJ whole genome shotgun (WGS) entry which is preliminary data.</text>
</comment>
<feature type="region of interest" description="Disordered" evidence="1">
    <location>
        <begin position="97"/>
        <end position="146"/>
    </location>
</feature>
<protein>
    <submittedName>
        <fullName evidence="3">Uncharacterized protein</fullName>
    </submittedName>
</protein>